<dbReference type="Gene3D" id="3.90.550.10">
    <property type="entry name" value="Spore Coat Polysaccharide Biosynthesis Protein SpsA, Chain A"/>
    <property type="match status" value="1"/>
</dbReference>
<evidence type="ECO:0000313" key="1">
    <source>
        <dbReference type="EMBL" id="KAG2228025.1"/>
    </source>
</evidence>
<dbReference type="InterPro" id="IPR029044">
    <property type="entry name" value="Nucleotide-diphossugar_trans"/>
</dbReference>
<gene>
    <name evidence="1" type="ORF">INT45_012049</name>
</gene>
<dbReference type="AlphaFoldDB" id="A0A8H7SEB7"/>
<dbReference type="Pfam" id="PF01501">
    <property type="entry name" value="Glyco_transf_8"/>
    <property type="match status" value="1"/>
</dbReference>
<accession>A0A8H7SEB7</accession>
<dbReference type="InterPro" id="IPR002495">
    <property type="entry name" value="Glyco_trans_8"/>
</dbReference>
<dbReference type="GO" id="GO:0016757">
    <property type="term" value="F:glycosyltransferase activity"/>
    <property type="evidence" value="ECO:0007669"/>
    <property type="project" value="InterPro"/>
</dbReference>
<organism evidence="1 2">
    <name type="scientific">Circinella minor</name>
    <dbReference type="NCBI Taxonomy" id="1195481"/>
    <lineage>
        <taxon>Eukaryota</taxon>
        <taxon>Fungi</taxon>
        <taxon>Fungi incertae sedis</taxon>
        <taxon>Mucoromycota</taxon>
        <taxon>Mucoromycotina</taxon>
        <taxon>Mucoromycetes</taxon>
        <taxon>Mucorales</taxon>
        <taxon>Lichtheimiaceae</taxon>
        <taxon>Circinella</taxon>
    </lineage>
</organism>
<evidence type="ECO:0000313" key="2">
    <source>
        <dbReference type="Proteomes" id="UP000646827"/>
    </source>
</evidence>
<dbReference type="OrthoDB" id="2014201at2759"/>
<dbReference type="InterPro" id="IPR050587">
    <property type="entry name" value="GNT1/Glycosyltrans_8"/>
</dbReference>
<protein>
    <recommendedName>
        <fullName evidence="3">Nucleotide-diphospho-sugar transferase</fullName>
    </recommendedName>
</protein>
<sequence length="161" mass="17881">MTFEAYITLVTTDPYVPGALILAHRLLDLGTTKHLACLITHNISTVARSLLSSLFNDLILVDTIKSDSITNLSLLGRLDLIETLTKLHVFRLEQFDKVVFLDADTYPIKLIDELFQRPSFSAAPDIGWPDCFNSGVFVVEPSITMYSDLIQLASEKGSFDG</sequence>
<dbReference type="EMBL" id="JAEPRB010000003">
    <property type="protein sequence ID" value="KAG2228025.1"/>
    <property type="molecule type" value="Genomic_DNA"/>
</dbReference>
<keyword evidence="2" id="KW-1185">Reference proteome</keyword>
<dbReference type="PANTHER" id="PTHR11183">
    <property type="entry name" value="GLYCOGENIN SUBFAMILY MEMBER"/>
    <property type="match status" value="1"/>
</dbReference>
<comment type="caution">
    <text evidence="1">The sequence shown here is derived from an EMBL/GenBank/DDBJ whole genome shotgun (WGS) entry which is preliminary data.</text>
</comment>
<evidence type="ECO:0008006" key="3">
    <source>
        <dbReference type="Google" id="ProtNLM"/>
    </source>
</evidence>
<name>A0A8H7SEB7_9FUNG</name>
<proteinExistence type="predicted"/>
<dbReference type="SUPFAM" id="SSF53448">
    <property type="entry name" value="Nucleotide-diphospho-sugar transferases"/>
    <property type="match status" value="1"/>
</dbReference>
<dbReference type="Proteomes" id="UP000646827">
    <property type="component" value="Unassembled WGS sequence"/>
</dbReference>
<reference evidence="1 2" key="1">
    <citation type="submission" date="2020-12" db="EMBL/GenBank/DDBJ databases">
        <title>Metabolic potential, ecology and presence of endohyphal bacteria is reflected in genomic diversity of Mucoromycotina.</title>
        <authorList>
            <person name="Muszewska A."/>
            <person name="Okrasinska A."/>
            <person name="Steczkiewicz K."/>
            <person name="Drgas O."/>
            <person name="Orlowska M."/>
            <person name="Perlinska-Lenart U."/>
            <person name="Aleksandrzak-Piekarczyk T."/>
            <person name="Szatraj K."/>
            <person name="Zielenkiewicz U."/>
            <person name="Pilsyk S."/>
            <person name="Malc E."/>
            <person name="Mieczkowski P."/>
            <person name="Kruszewska J.S."/>
            <person name="Biernat P."/>
            <person name="Pawlowska J."/>
        </authorList>
    </citation>
    <scope>NUCLEOTIDE SEQUENCE [LARGE SCALE GENOMIC DNA]</scope>
    <source>
        <strain evidence="1 2">CBS 142.35</strain>
    </source>
</reference>